<sequence length="130" mass="14898">MSFNLTSEMVVFGFIIVILILFCVCFCYDSSRRPNIQNQQPLLRPVNLHQPGSLVFPEHYYSGVQGLPIRQHSSNPNWPNYLSQPTNTLLSTEQQQPEQTPQWASTASTNEESAPPSYEEYLSSQVKRYN</sequence>
<keyword evidence="2" id="KW-0812">Transmembrane</keyword>
<evidence type="ECO:0000313" key="4">
    <source>
        <dbReference type="Proteomes" id="UP000318571"/>
    </source>
</evidence>
<gene>
    <name evidence="3" type="ORF">TCAL_15638</name>
</gene>
<evidence type="ECO:0000256" key="2">
    <source>
        <dbReference type="SAM" id="Phobius"/>
    </source>
</evidence>
<proteinExistence type="predicted"/>
<dbReference type="Proteomes" id="UP000318571">
    <property type="component" value="Chromosome 2"/>
</dbReference>
<keyword evidence="2" id="KW-1133">Transmembrane helix</keyword>
<organism evidence="3 4">
    <name type="scientific">Tigriopus californicus</name>
    <name type="common">Marine copepod</name>
    <dbReference type="NCBI Taxonomy" id="6832"/>
    <lineage>
        <taxon>Eukaryota</taxon>
        <taxon>Metazoa</taxon>
        <taxon>Ecdysozoa</taxon>
        <taxon>Arthropoda</taxon>
        <taxon>Crustacea</taxon>
        <taxon>Multicrustacea</taxon>
        <taxon>Hexanauplia</taxon>
        <taxon>Copepoda</taxon>
        <taxon>Harpacticoida</taxon>
        <taxon>Harpacticidae</taxon>
        <taxon>Tigriopus</taxon>
    </lineage>
</organism>
<evidence type="ECO:0000256" key="1">
    <source>
        <dbReference type="SAM" id="MobiDB-lite"/>
    </source>
</evidence>
<feature type="compositionally biased region" description="Low complexity" evidence="1">
    <location>
        <begin position="92"/>
        <end position="102"/>
    </location>
</feature>
<feature type="compositionally biased region" description="Polar residues" evidence="1">
    <location>
        <begin position="71"/>
        <end position="91"/>
    </location>
</feature>
<keyword evidence="4" id="KW-1185">Reference proteome</keyword>
<feature type="transmembrane region" description="Helical" evidence="2">
    <location>
        <begin position="6"/>
        <end position="28"/>
    </location>
</feature>
<name>A0A553PAK3_TIGCA</name>
<evidence type="ECO:0000313" key="3">
    <source>
        <dbReference type="EMBL" id="TRY74711.1"/>
    </source>
</evidence>
<dbReference type="EMBL" id="VCGU01000005">
    <property type="protein sequence ID" value="TRY74711.1"/>
    <property type="molecule type" value="Genomic_DNA"/>
</dbReference>
<accession>A0A553PAK3</accession>
<dbReference type="AlphaFoldDB" id="A0A553PAK3"/>
<reference evidence="3 4" key="1">
    <citation type="journal article" date="2018" name="Nat. Ecol. Evol.">
        <title>Genomic signatures of mitonuclear coevolution across populations of Tigriopus californicus.</title>
        <authorList>
            <person name="Barreto F.S."/>
            <person name="Watson E.T."/>
            <person name="Lima T.G."/>
            <person name="Willett C.S."/>
            <person name="Edmands S."/>
            <person name="Li W."/>
            <person name="Burton R.S."/>
        </authorList>
    </citation>
    <scope>NUCLEOTIDE SEQUENCE [LARGE SCALE GENOMIC DNA]</scope>
    <source>
        <strain evidence="3 4">San Diego</strain>
    </source>
</reference>
<keyword evidence="2" id="KW-0472">Membrane</keyword>
<feature type="region of interest" description="Disordered" evidence="1">
    <location>
        <begin position="71"/>
        <end position="130"/>
    </location>
</feature>
<protein>
    <submittedName>
        <fullName evidence="3">Uncharacterized protein</fullName>
    </submittedName>
</protein>
<feature type="compositionally biased region" description="Polar residues" evidence="1">
    <location>
        <begin position="103"/>
        <end position="112"/>
    </location>
</feature>
<comment type="caution">
    <text evidence="3">The sequence shown here is derived from an EMBL/GenBank/DDBJ whole genome shotgun (WGS) entry which is preliminary data.</text>
</comment>